<dbReference type="Gene3D" id="3.40.50.150">
    <property type="entry name" value="Vaccinia Virus protein VP39"/>
    <property type="match status" value="1"/>
</dbReference>
<feature type="domain" description="Bin3-type SAM" evidence="8">
    <location>
        <begin position="98"/>
        <end position="334"/>
    </location>
</feature>
<dbReference type="GO" id="GO:0032259">
    <property type="term" value="P:methylation"/>
    <property type="evidence" value="ECO:0007669"/>
    <property type="project" value="UniProtKB-KW"/>
</dbReference>
<sequence>MSSSPQPSTTHDNNQQEHNPYIPVIHSGFHNKVSKRKSILGNDDARDSKRTKTLGVKADSKMGKQKNFDNFKKKQELYSFGNYRNYYELRRNTQSTTDQRLNMLDAELFKNKRVLDIGCNSGNITIMIGLHYHPSSILGIDLDNGLIQKAEHQLRIVNSLHNPKGNDNTMDIRMKYHYFPRALPSIHGVIPMTMPPNYKSNLFPYNVQFETNNWMEMDLIGHKHYYDTILALSITKWIHIHHGDNGLKDFFKKIYKALKRGGTMILEPQEYDTYERRAKLTDKTKIIFDTIQFKPEQFHDYLINEVGFKEFKDLGYAEQHKEKGFQRPIHLYIK</sequence>
<evidence type="ECO:0000256" key="6">
    <source>
        <dbReference type="RuleBase" id="RU367087"/>
    </source>
</evidence>
<dbReference type="InterPro" id="IPR024160">
    <property type="entry name" value="BIN3_SAM-bd_dom"/>
</dbReference>
<protein>
    <recommendedName>
        <fullName evidence="6">RNA methyltransferase</fullName>
        <ecNumber evidence="6">2.1.1.-</ecNumber>
    </recommendedName>
</protein>
<evidence type="ECO:0000256" key="3">
    <source>
        <dbReference type="ARBA" id="ARBA00022679"/>
    </source>
</evidence>
<dbReference type="Pfam" id="PF06859">
    <property type="entry name" value="Bin3"/>
    <property type="match status" value="1"/>
</dbReference>
<gene>
    <name evidence="9" type="ORF">INT45_007862</name>
</gene>
<feature type="compositionally biased region" description="Polar residues" evidence="7">
    <location>
        <begin position="1"/>
        <end position="18"/>
    </location>
</feature>
<dbReference type="OrthoDB" id="540004at2759"/>
<keyword evidence="3 6" id="KW-0808">Transferase</keyword>
<evidence type="ECO:0000256" key="2">
    <source>
        <dbReference type="ARBA" id="ARBA00022603"/>
    </source>
</evidence>
<name>A0A8H7VBR9_9FUNG</name>
<dbReference type="GO" id="GO:0008173">
    <property type="term" value="F:RNA methyltransferase activity"/>
    <property type="evidence" value="ECO:0007669"/>
    <property type="project" value="UniProtKB-UniRule"/>
</dbReference>
<dbReference type="Proteomes" id="UP000646827">
    <property type="component" value="Unassembled WGS sequence"/>
</dbReference>
<dbReference type="GO" id="GO:0008171">
    <property type="term" value="F:O-methyltransferase activity"/>
    <property type="evidence" value="ECO:0007669"/>
    <property type="project" value="UniProtKB-UniRule"/>
</dbReference>
<evidence type="ECO:0000256" key="1">
    <source>
        <dbReference type="ARBA" id="ARBA00008361"/>
    </source>
</evidence>
<dbReference type="PROSITE" id="PS51515">
    <property type="entry name" value="BIN3_SAM"/>
    <property type="match status" value="1"/>
</dbReference>
<comment type="similarity">
    <text evidence="1 6">Belongs to the methyltransferase superfamily.</text>
</comment>
<dbReference type="SUPFAM" id="SSF53335">
    <property type="entry name" value="S-adenosyl-L-methionine-dependent methyltransferases"/>
    <property type="match status" value="1"/>
</dbReference>
<dbReference type="PANTHER" id="PTHR12315:SF0">
    <property type="entry name" value="7SK SNRNA METHYLPHOSPHATE CAPPING ENZYME"/>
    <property type="match status" value="1"/>
</dbReference>
<dbReference type="InterPro" id="IPR010675">
    <property type="entry name" value="Bin3_C"/>
</dbReference>
<evidence type="ECO:0000256" key="7">
    <source>
        <dbReference type="SAM" id="MobiDB-lite"/>
    </source>
</evidence>
<feature type="region of interest" description="Disordered" evidence="7">
    <location>
        <begin position="1"/>
        <end position="21"/>
    </location>
</feature>
<accession>A0A8H7VBR9</accession>
<comment type="caution">
    <text evidence="9">The sequence shown here is derived from an EMBL/GenBank/DDBJ whole genome shotgun (WGS) entry which is preliminary data.</text>
</comment>
<keyword evidence="10" id="KW-1185">Reference proteome</keyword>
<evidence type="ECO:0000259" key="8">
    <source>
        <dbReference type="PROSITE" id="PS51515"/>
    </source>
</evidence>
<evidence type="ECO:0000256" key="5">
    <source>
        <dbReference type="PROSITE-ProRule" id="PRU00848"/>
    </source>
</evidence>
<dbReference type="EMBL" id="JAEPRB010000716">
    <property type="protein sequence ID" value="KAG2212932.1"/>
    <property type="molecule type" value="Genomic_DNA"/>
</dbReference>
<dbReference type="InterPro" id="IPR039772">
    <property type="entry name" value="Bin3-like"/>
</dbReference>
<dbReference type="PANTHER" id="PTHR12315">
    <property type="entry name" value="BICOID-INTERACTING PROTEIN RELATED"/>
    <property type="match status" value="1"/>
</dbReference>
<dbReference type="GO" id="GO:0040031">
    <property type="term" value="P:snRNA modification"/>
    <property type="evidence" value="ECO:0007669"/>
    <property type="project" value="TreeGrafter"/>
</dbReference>
<dbReference type="CDD" id="cd02440">
    <property type="entry name" value="AdoMet_MTases"/>
    <property type="match status" value="1"/>
</dbReference>
<dbReference type="EC" id="2.1.1.-" evidence="6"/>
<evidence type="ECO:0000313" key="9">
    <source>
        <dbReference type="EMBL" id="KAG2212932.1"/>
    </source>
</evidence>
<organism evidence="9 10">
    <name type="scientific">Circinella minor</name>
    <dbReference type="NCBI Taxonomy" id="1195481"/>
    <lineage>
        <taxon>Eukaryota</taxon>
        <taxon>Fungi</taxon>
        <taxon>Fungi incertae sedis</taxon>
        <taxon>Mucoromycota</taxon>
        <taxon>Mucoromycotina</taxon>
        <taxon>Mucoromycetes</taxon>
        <taxon>Mucorales</taxon>
        <taxon>Lichtheimiaceae</taxon>
        <taxon>Circinella</taxon>
    </lineage>
</organism>
<evidence type="ECO:0000313" key="10">
    <source>
        <dbReference type="Proteomes" id="UP000646827"/>
    </source>
</evidence>
<keyword evidence="2 6" id="KW-0489">Methyltransferase</keyword>
<evidence type="ECO:0000256" key="4">
    <source>
        <dbReference type="ARBA" id="ARBA00022691"/>
    </source>
</evidence>
<dbReference type="AlphaFoldDB" id="A0A8H7VBR9"/>
<reference evidence="9 10" key="1">
    <citation type="submission" date="2020-12" db="EMBL/GenBank/DDBJ databases">
        <title>Metabolic potential, ecology and presence of endohyphal bacteria is reflected in genomic diversity of Mucoromycotina.</title>
        <authorList>
            <person name="Muszewska A."/>
            <person name="Okrasinska A."/>
            <person name="Steczkiewicz K."/>
            <person name="Drgas O."/>
            <person name="Orlowska M."/>
            <person name="Perlinska-Lenart U."/>
            <person name="Aleksandrzak-Piekarczyk T."/>
            <person name="Szatraj K."/>
            <person name="Zielenkiewicz U."/>
            <person name="Pilsyk S."/>
            <person name="Malc E."/>
            <person name="Mieczkowski P."/>
            <person name="Kruszewska J.S."/>
            <person name="Biernat P."/>
            <person name="Pawlowska J."/>
        </authorList>
    </citation>
    <scope>NUCLEOTIDE SEQUENCE [LARGE SCALE GENOMIC DNA]</scope>
    <source>
        <strain evidence="9 10">CBS 142.35</strain>
    </source>
</reference>
<proteinExistence type="inferred from homology"/>
<keyword evidence="4 5" id="KW-0949">S-adenosyl-L-methionine</keyword>
<dbReference type="InterPro" id="IPR029063">
    <property type="entry name" value="SAM-dependent_MTases_sf"/>
</dbReference>
<dbReference type="GO" id="GO:0017069">
    <property type="term" value="F:snRNA binding"/>
    <property type="evidence" value="ECO:0007669"/>
    <property type="project" value="TreeGrafter"/>
</dbReference>